<accession>K9Z9X2</accession>
<proteinExistence type="predicted"/>
<evidence type="ECO:0008006" key="3">
    <source>
        <dbReference type="Google" id="ProtNLM"/>
    </source>
</evidence>
<reference evidence="2" key="1">
    <citation type="journal article" date="2013" name="Proc. Natl. Acad. Sci. U.S.A.">
        <title>Improving the coverage of the cyanobacterial phylum using diversity-driven genome sequencing.</title>
        <authorList>
            <person name="Shih P.M."/>
            <person name="Wu D."/>
            <person name="Latifi A."/>
            <person name="Axen S.D."/>
            <person name="Fewer D.P."/>
            <person name="Talla E."/>
            <person name="Calteau A."/>
            <person name="Cai F."/>
            <person name="Tandeau de Marsac N."/>
            <person name="Rippka R."/>
            <person name="Herdman M."/>
            <person name="Sivonen K."/>
            <person name="Coursin T."/>
            <person name="Laurent T."/>
            <person name="Goodwin L."/>
            <person name="Nolan M."/>
            <person name="Davenport K.W."/>
            <person name="Han C.S."/>
            <person name="Rubin E.M."/>
            <person name="Eisen J.A."/>
            <person name="Woyke T."/>
            <person name="Gugger M."/>
            <person name="Kerfeld C.A."/>
        </authorList>
    </citation>
    <scope>NUCLEOTIDE SEQUENCE [LARGE SCALE GENOMIC DNA]</scope>
    <source>
        <strain evidence="2">PCC 10605</strain>
    </source>
</reference>
<dbReference type="InterPro" id="IPR032568">
    <property type="entry name" value="DUF4926"/>
</dbReference>
<dbReference type="Proteomes" id="UP000010480">
    <property type="component" value="Chromosome"/>
</dbReference>
<name>K9Z9X2_CYAAP</name>
<organism evidence="1 2">
    <name type="scientific">Cyanobacterium aponinum (strain PCC 10605)</name>
    <dbReference type="NCBI Taxonomy" id="755178"/>
    <lineage>
        <taxon>Bacteria</taxon>
        <taxon>Bacillati</taxon>
        <taxon>Cyanobacteriota</taxon>
        <taxon>Cyanophyceae</taxon>
        <taxon>Oscillatoriophycideae</taxon>
        <taxon>Chroococcales</taxon>
        <taxon>Geminocystaceae</taxon>
        <taxon>Cyanobacterium</taxon>
    </lineage>
</organism>
<dbReference type="eggNOG" id="ENOG5032S65">
    <property type="taxonomic scope" value="Bacteria"/>
</dbReference>
<dbReference type="EMBL" id="CP003947">
    <property type="protein sequence ID" value="AFZ55168.1"/>
    <property type="molecule type" value="Genomic_DNA"/>
</dbReference>
<keyword evidence="2" id="KW-1185">Reference proteome</keyword>
<dbReference type="HOGENOM" id="CLU_174734_0_0_3"/>
<protein>
    <recommendedName>
        <fullName evidence="3">DUF4926 domain-containing protein</fullName>
    </recommendedName>
</protein>
<dbReference type="STRING" id="755178.Cyan10605_3115"/>
<dbReference type="KEGG" id="can:Cyan10605_3115"/>
<sequence>MLLQQLVQEEMFINDQIIEKMNKPELLDAIELLVDIAQYSLRKGEQGTIVEDYENEFYEVEFTNRKGEATALCTINQDKFTVVWSAKTQQWLTFVV</sequence>
<evidence type="ECO:0000313" key="2">
    <source>
        <dbReference type="Proteomes" id="UP000010480"/>
    </source>
</evidence>
<gene>
    <name evidence="1" type="ordered locus">Cyan10605_3115</name>
</gene>
<dbReference type="AlphaFoldDB" id="K9Z9X2"/>
<dbReference type="Pfam" id="PF16277">
    <property type="entry name" value="DUF4926"/>
    <property type="match status" value="1"/>
</dbReference>
<evidence type="ECO:0000313" key="1">
    <source>
        <dbReference type="EMBL" id="AFZ55168.1"/>
    </source>
</evidence>